<keyword evidence="2" id="KW-1185">Reference proteome</keyword>
<gene>
    <name evidence="1" type="ORF">CRG98_000664</name>
</gene>
<accession>A0A2I0LE45</accession>
<comment type="caution">
    <text evidence="1">The sequence shown here is derived from an EMBL/GenBank/DDBJ whole genome shotgun (WGS) entry which is preliminary data.</text>
</comment>
<evidence type="ECO:0000313" key="2">
    <source>
        <dbReference type="Proteomes" id="UP000233551"/>
    </source>
</evidence>
<organism evidence="1 2">
    <name type="scientific">Punica granatum</name>
    <name type="common">Pomegranate</name>
    <dbReference type="NCBI Taxonomy" id="22663"/>
    <lineage>
        <taxon>Eukaryota</taxon>
        <taxon>Viridiplantae</taxon>
        <taxon>Streptophyta</taxon>
        <taxon>Embryophyta</taxon>
        <taxon>Tracheophyta</taxon>
        <taxon>Spermatophyta</taxon>
        <taxon>Magnoliopsida</taxon>
        <taxon>eudicotyledons</taxon>
        <taxon>Gunneridae</taxon>
        <taxon>Pentapetalae</taxon>
        <taxon>rosids</taxon>
        <taxon>malvids</taxon>
        <taxon>Myrtales</taxon>
        <taxon>Lythraceae</taxon>
        <taxon>Punica</taxon>
    </lineage>
</organism>
<evidence type="ECO:0000313" key="1">
    <source>
        <dbReference type="EMBL" id="PKI78952.1"/>
    </source>
</evidence>
<dbReference type="AlphaFoldDB" id="A0A2I0LE45"/>
<protein>
    <submittedName>
        <fullName evidence="1">Uncharacterized protein</fullName>
    </submittedName>
</protein>
<sequence>MISNPGFDRGFSCRKPVGQNGVLTLCMQEMIGVDTGDRPKFETSQGPLDSSLWEVAESSRTPPGFGTTSLVVSDRSLKLGVLMFGFYR</sequence>
<dbReference type="EMBL" id="PGOL01000025">
    <property type="protein sequence ID" value="PKI78952.1"/>
    <property type="molecule type" value="Genomic_DNA"/>
</dbReference>
<proteinExistence type="predicted"/>
<dbReference type="Proteomes" id="UP000233551">
    <property type="component" value="Unassembled WGS sequence"/>
</dbReference>
<name>A0A2I0LE45_PUNGR</name>
<reference evidence="1 2" key="1">
    <citation type="submission" date="2017-11" db="EMBL/GenBank/DDBJ databases">
        <title>De-novo sequencing of pomegranate (Punica granatum L.) genome.</title>
        <authorList>
            <person name="Akparov Z."/>
            <person name="Amiraslanov A."/>
            <person name="Hajiyeva S."/>
            <person name="Abbasov M."/>
            <person name="Kaur K."/>
            <person name="Hamwieh A."/>
            <person name="Solovyev V."/>
            <person name="Salamov A."/>
            <person name="Braich B."/>
            <person name="Kosarev P."/>
            <person name="Mahmoud A."/>
            <person name="Hajiyev E."/>
            <person name="Babayeva S."/>
            <person name="Izzatullayeva V."/>
            <person name="Mammadov A."/>
            <person name="Mammadov A."/>
            <person name="Sharifova S."/>
            <person name="Ojaghi J."/>
            <person name="Eynullazada K."/>
            <person name="Bayramov B."/>
            <person name="Abdulazimova A."/>
            <person name="Shahmuradov I."/>
        </authorList>
    </citation>
    <scope>NUCLEOTIDE SEQUENCE [LARGE SCALE GENOMIC DNA]</scope>
    <source>
        <strain evidence="2">cv. AG2017</strain>
        <tissue evidence="1">Leaf</tissue>
    </source>
</reference>